<dbReference type="SMART" id="SM00220">
    <property type="entry name" value="S_TKc"/>
    <property type="match status" value="1"/>
</dbReference>
<dbReference type="Proteomes" id="UP001244011">
    <property type="component" value="Unassembled WGS sequence"/>
</dbReference>
<dbReference type="Pfam" id="PF00069">
    <property type="entry name" value="Pkinase"/>
    <property type="match status" value="1"/>
</dbReference>
<dbReference type="InterPro" id="IPR000719">
    <property type="entry name" value="Prot_kinase_dom"/>
</dbReference>
<dbReference type="Gene3D" id="1.10.510.10">
    <property type="entry name" value="Transferase(Phosphotransferase) domain 1"/>
    <property type="match status" value="1"/>
</dbReference>
<dbReference type="GO" id="GO:0004674">
    <property type="term" value="F:protein serine/threonine kinase activity"/>
    <property type="evidence" value="ECO:0007669"/>
    <property type="project" value="UniProtKB-KW"/>
</dbReference>
<keyword evidence="17" id="KW-1185">Reference proteome</keyword>
<organism evidence="16 17">
    <name type="scientific">Phialemonium atrogriseum</name>
    <dbReference type="NCBI Taxonomy" id="1093897"/>
    <lineage>
        <taxon>Eukaryota</taxon>
        <taxon>Fungi</taxon>
        <taxon>Dikarya</taxon>
        <taxon>Ascomycota</taxon>
        <taxon>Pezizomycotina</taxon>
        <taxon>Sordariomycetes</taxon>
        <taxon>Sordariomycetidae</taxon>
        <taxon>Cephalothecales</taxon>
        <taxon>Cephalothecaceae</taxon>
        <taxon>Phialemonium</taxon>
    </lineage>
</organism>
<evidence type="ECO:0000256" key="11">
    <source>
        <dbReference type="ARBA" id="ARBA00030980"/>
    </source>
</evidence>
<dbReference type="GeneID" id="85315771"/>
<evidence type="ECO:0000256" key="3">
    <source>
        <dbReference type="ARBA" id="ARBA00012513"/>
    </source>
</evidence>
<evidence type="ECO:0000256" key="4">
    <source>
        <dbReference type="ARBA" id="ARBA00013948"/>
    </source>
</evidence>
<gene>
    <name evidence="16" type="ORF">QBC33DRAFT_614276</name>
</gene>
<evidence type="ECO:0000256" key="2">
    <source>
        <dbReference type="ARBA" id="ARBA00011534"/>
    </source>
</evidence>
<accession>A0AAJ0BQD6</accession>
<evidence type="ECO:0000256" key="9">
    <source>
        <dbReference type="ARBA" id="ARBA00022777"/>
    </source>
</evidence>
<evidence type="ECO:0000256" key="12">
    <source>
        <dbReference type="ARBA" id="ARBA00033194"/>
    </source>
</evidence>
<dbReference type="SUPFAM" id="SSF56112">
    <property type="entry name" value="Protein kinase-like (PK-like)"/>
    <property type="match status" value="1"/>
</dbReference>
<evidence type="ECO:0000256" key="1">
    <source>
        <dbReference type="ARBA" id="ARBA00003747"/>
    </source>
</evidence>
<evidence type="ECO:0000313" key="16">
    <source>
        <dbReference type="EMBL" id="KAK1762548.1"/>
    </source>
</evidence>
<dbReference type="PANTHER" id="PTHR43895:SF32">
    <property type="entry name" value="SERINE_THREONINE-PROTEIN KINASE CHK1"/>
    <property type="match status" value="1"/>
</dbReference>
<name>A0AAJ0BQD6_9PEZI</name>
<protein>
    <recommendedName>
        <fullName evidence="5">EKC/KEOPS complex subunit BUD32</fullName>
        <ecNumber evidence="3">2.7.11.1</ecNumber>
    </recommendedName>
    <alternativeName>
        <fullName evidence="11 12">Atypical Serine/threonine protein kinase BUD32</fullName>
    </alternativeName>
    <alternativeName>
        <fullName evidence="4">EKC/KEOPS complex subunit bud32</fullName>
    </alternativeName>
</protein>
<comment type="function">
    <text evidence="1">Component of the EKC/KEOPS complex that is required for the formation of a threonylcarbamoyl group on adenosine at position 37 (t(6)A37) in tRNAs that read codons beginning with adenine. The complex is probably involved in the transfer of the threonylcarbamoyl moiety of threonylcarbamoyl-AMP (TC-AMP) to the N6 group of A37. BUD32 has ATPase activity in the context of the EKC/KEOPS complex and likely plays a supporting role to the catalytic subunit KAE1. The EKC/KEOPS complex also promotes both telomere uncapping and telomere elongation. The complex is required for efficient recruitment of transcriptional coactivators.</text>
</comment>
<dbReference type="GO" id="GO:0007165">
    <property type="term" value="P:signal transduction"/>
    <property type="evidence" value="ECO:0007669"/>
    <property type="project" value="TreeGrafter"/>
</dbReference>
<evidence type="ECO:0000256" key="13">
    <source>
        <dbReference type="ARBA" id="ARBA00047899"/>
    </source>
</evidence>
<dbReference type="InterPro" id="IPR008266">
    <property type="entry name" value="Tyr_kinase_AS"/>
</dbReference>
<evidence type="ECO:0000256" key="14">
    <source>
        <dbReference type="ARBA" id="ARBA00048679"/>
    </source>
</evidence>
<dbReference type="EC" id="2.7.11.1" evidence="3"/>
<dbReference type="RefSeq" id="XP_060278761.1">
    <property type="nucleotide sequence ID" value="XM_060432584.1"/>
</dbReference>
<dbReference type="InterPro" id="IPR011009">
    <property type="entry name" value="Kinase-like_dom_sf"/>
</dbReference>
<feature type="domain" description="Protein kinase" evidence="15">
    <location>
        <begin position="101"/>
        <end position="363"/>
    </location>
</feature>
<keyword evidence="10" id="KW-0067">ATP-binding</keyword>
<evidence type="ECO:0000313" key="17">
    <source>
        <dbReference type="Proteomes" id="UP001244011"/>
    </source>
</evidence>
<proteinExistence type="predicted"/>
<dbReference type="PROSITE" id="PS00109">
    <property type="entry name" value="PROTEIN_KINASE_TYR"/>
    <property type="match status" value="1"/>
</dbReference>
<sequence>MGSHYYKHCRADRRFTSTQNDPHFDYGSVWLVHDWDQRRTISALQKCIDSLPTDTVLLSISDDGAVLSSSSDALDDASSIPFYPSRTDFPPNLATVRRHDLTEVDRLGLQVDLTTYQPCRGKTRLVVFKYYIIKTNVAIFWHEANCVLRIPRHPNIVPFDALVVDAVEGNDKVVGFTTRYVPGGTFSENKDRIFKLKYLKQLINAVDYLNLRLGIVHGDICPWNLLIDAETDSIQIFDFNCAAKLGWEGDRANRCEFAYEEDCNDVKFVVFTLYEIITREFEFRREFYPHELKIPVAEYRHILTEWVSKRKKIDKEINHFTKTPEPLDWPPLPDSLALDLDSRPIRRPAAFRVTLMRLGKDFLKWQRPPTRDTPPPKGWRLLATGEVVRDNEEGSSIAAET</sequence>
<keyword evidence="8" id="KW-0547">Nucleotide-binding</keyword>
<evidence type="ECO:0000259" key="15">
    <source>
        <dbReference type="PROSITE" id="PS50011"/>
    </source>
</evidence>
<dbReference type="PANTHER" id="PTHR43895">
    <property type="entry name" value="CALCIUM/CALMODULIN-DEPENDENT PROTEIN KINASE KINASE-RELATED"/>
    <property type="match status" value="1"/>
</dbReference>
<evidence type="ECO:0000256" key="8">
    <source>
        <dbReference type="ARBA" id="ARBA00022741"/>
    </source>
</evidence>
<comment type="caution">
    <text evidence="16">The sequence shown here is derived from an EMBL/GenBank/DDBJ whole genome shotgun (WGS) entry which is preliminary data.</text>
</comment>
<keyword evidence="7" id="KW-0808">Transferase</keyword>
<reference evidence="16" key="1">
    <citation type="submission" date="2023-06" db="EMBL/GenBank/DDBJ databases">
        <title>Genome-scale phylogeny and comparative genomics of the fungal order Sordariales.</title>
        <authorList>
            <consortium name="Lawrence Berkeley National Laboratory"/>
            <person name="Hensen N."/>
            <person name="Bonometti L."/>
            <person name="Westerberg I."/>
            <person name="Brannstrom I.O."/>
            <person name="Guillou S."/>
            <person name="Cros-Aarteil S."/>
            <person name="Calhoun S."/>
            <person name="Haridas S."/>
            <person name="Kuo A."/>
            <person name="Mondo S."/>
            <person name="Pangilinan J."/>
            <person name="Riley R."/>
            <person name="Labutti K."/>
            <person name="Andreopoulos B."/>
            <person name="Lipzen A."/>
            <person name="Chen C."/>
            <person name="Yanf M."/>
            <person name="Daum C."/>
            <person name="Ng V."/>
            <person name="Clum A."/>
            <person name="Steindorff A."/>
            <person name="Ohm R."/>
            <person name="Martin F."/>
            <person name="Silar P."/>
            <person name="Natvig D."/>
            <person name="Lalanne C."/>
            <person name="Gautier V."/>
            <person name="Ament-Velasquez S.L."/>
            <person name="Kruys A."/>
            <person name="Hutchinson M.I."/>
            <person name="Powell A.J."/>
            <person name="Barry K."/>
            <person name="Miller A.N."/>
            <person name="Grigoriev I.V."/>
            <person name="Debuchy R."/>
            <person name="Gladieux P."/>
            <person name="Thoren M.H."/>
            <person name="Johannesson H."/>
        </authorList>
    </citation>
    <scope>NUCLEOTIDE SEQUENCE</scope>
    <source>
        <strain evidence="16">8032-3</strain>
    </source>
</reference>
<dbReference type="PROSITE" id="PS50011">
    <property type="entry name" value="PROTEIN_KINASE_DOM"/>
    <property type="match status" value="1"/>
</dbReference>
<evidence type="ECO:0000256" key="5">
    <source>
        <dbReference type="ARBA" id="ARBA00019973"/>
    </source>
</evidence>
<evidence type="ECO:0000256" key="6">
    <source>
        <dbReference type="ARBA" id="ARBA00022527"/>
    </source>
</evidence>
<keyword evidence="6" id="KW-0723">Serine/threonine-protein kinase</keyword>
<comment type="catalytic activity">
    <reaction evidence="14">
        <text>L-seryl-[protein] + ATP = O-phospho-L-seryl-[protein] + ADP + H(+)</text>
        <dbReference type="Rhea" id="RHEA:17989"/>
        <dbReference type="Rhea" id="RHEA-COMP:9863"/>
        <dbReference type="Rhea" id="RHEA-COMP:11604"/>
        <dbReference type="ChEBI" id="CHEBI:15378"/>
        <dbReference type="ChEBI" id="CHEBI:29999"/>
        <dbReference type="ChEBI" id="CHEBI:30616"/>
        <dbReference type="ChEBI" id="CHEBI:83421"/>
        <dbReference type="ChEBI" id="CHEBI:456216"/>
        <dbReference type="EC" id="2.7.11.1"/>
    </reaction>
</comment>
<comment type="catalytic activity">
    <reaction evidence="13">
        <text>L-threonyl-[protein] + ATP = O-phospho-L-threonyl-[protein] + ADP + H(+)</text>
        <dbReference type="Rhea" id="RHEA:46608"/>
        <dbReference type="Rhea" id="RHEA-COMP:11060"/>
        <dbReference type="Rhea" id="RHEA-COMP:11605"/>
        <dbReference type="ChEBI" id="CHEBI:15378"/>
        <dbReference type="ChEBI" id="CHEBI:30013"/>
        <dbReference type="ChEBI" id="CHEBI:30616"/>
        <dbReference type="ChEBI" id="CHEBI:61977"/>
        <dbReference type="ChEBI" id="CHEBI:456216"/>
        <dbReference type="EC" id="2.7.11.1"/>
    </reaction>
</comment>
<dbReference type="GO" id="GO:0005524">
    <property type="term" value="F:ATP binding"/>
    <property type="evidence" value="ECO:0007669"/>
    <property type="project" value="UniProtKB-KW"/>
</dbReference>
<evidence type="ECO:0000256" key="7">
    <source>
        <dbReference type="ARBA" id="ARBA00022679"/>
    </source>
</evidence>
<dbReference type="EMBL" id="MU839036">
    <property type="protein sequence ID" value="KAK1762548.1"/>
    <property type="molecule type" value="Genomic_DNA"/>
</dbReference>
<keyword evidence="9" id="KW-0418">Kinase</keyword>
<dbReference type="AlphaFoldDB" id="A0AAJ0BQD6"/>
<comment type="subunit">
    <text evidence="2">Component of the EKC/KEOPS complex composed of at least BUD32, CGI121, GON7, KAE1 and PCC1; the whole complex dimerizes.</text>
</comment>
<evidence type="ECO:0000256" key="10">
    <source>
        <dbReference type="ARBA" id="ARBA00022840"/>
    </source>
</evidence>